<dbReference type="eggNOG" id="COG0725">
    <property type="taxonomic scope" value="Bacteria"/>
</dbReference>
<dbReference type="SUPFAM" id="SSF53850">
    <property type="entry name" value="Periplasmic binding protein-like II"/>
    <property type="match status" value="1"/>
</dbReference>
<keyword evidence="3 6" id="KW-0479">Metal-binding</keyword>
<keyword evidence="2 6" id="KW-0500">Molybdenum</keyword>
<evidence type="ECO:0000256" key="1">
    <source>
        <dbReference type="ARBA" id="ARBA00009175"/>
    </source>
</evidence>
<evidence type="ECO:0000256" key="3">
    <source>
        <dbReference type="ARBA" id="ARBA00022723"/>
    </source>
</evidence>
<dbReference type="PANTHER" id="PTHR30632:SF14">
    <property type="entry name" value="TUNGSTATE_MOLYBDATE_CHROMATE-BINDING PROTEIN MODA"/>
    <property type="match status" value="1"/>
</dbReference>
<dbReference type="OrthoDB" id="9785015at2"/>
<organism evidence="8 9">
    <name type="scientific">Sulfuricella denitrificans (strain DSM 22764 / NBRC 105220 / skB26)</name>
    <dbReference type="NCBI Taxonomy" id="1163617"/>
    <lineage>
        <taxon>Bacteria</taxon>
        <taxon>Pseudomonadati</taxon>
        <taxon>Pseudomonadota</taxon>
        <taxon>Betaproteobacteria</taxon>
        <taxon>Nitrosomonadales</taxon>
        <taxon>Sulfuricellaceae</taxon>
        <taxon>Sulfuricella</taxon>
    </lineage>
</organism>
<dbReference type="GO" id="GO:1901359">
    <property type="term" value="F:tungstate binding"/>
    <property type="evidence" value="ECO:0007669"/>
    <property type="project" value="UniProtKB-ARBA"/>
</dbReference>
<dbReference type="InterPro" id="IPR005950">
    <property type="entry name" value="ModA"/>
</dbReference>
<keyword evidence="4 7" id="KW-0732">Signal</keyword>
<dbReference type="KEGG" id="sdr:SCD_n01058"/>
<feature type="signal peptide" evidence="7">
    <location>
        <begin position="1"/>
        <end position="21"/>
    </location>
</feature>
<dbReference type="InterPro" id="IPR050682">
    <property type="entry name" value="ModA/WtpA"/>
</dbReference>
<dbReference type="NCBIfam" id="TIGR01256">
    <property type="entry name" value="modA"/>
    <property type="match status" value="1"/>
</dbReference>
<evidence type="ECO:0000256" key="5">
    <source>
        <dbReference type="ARBA" id="ARBA00062515"/>
    </source>
</evidence>
<dbReference type="PANTHER" id="PTHR30632">
    <property type="entry name" value="MOLYBDATE-BINDING PERIPLASMIC PROTEIN"/>
    <property type="match status" value="1"/>
</dbReference>
<evidence type="ECO:0000313" key="9">
    <source>
        <dbReference type="Proteomes" id="UP000015559"/>
    </source>
</evidence>
<feature type="binding site" evidence="6">
    <location>
        <position position="166"/>
    </location>
    <ligand>
        <name>molybdate</name>
        <dbReference type="ChEBI" id="CHEBI:36264"/>
    </ligand>
</feature>
<feature type="chain" id="PRO_5004536099" evidence="7">
    <location>
        <begin position="22"/>
        <end position="251"/>
    </location>
</feature>
<dbReference type="Gene3D" id="3.40.190.10">
    <property type="entry name" value="Periplasmic binding protein-like II"/>
    <property type="match status" value="2"/>
</dbReference>
<proteinExistence type="inferred from homology"/>
<dbReference type="EMBL" id="AP013066">
    <property type="protein sequence ID" value="BAN34896.1"/>
    <property type="molecule type" value="Genomic_DNA"/>
</dbReference>
<evidence type="ECO:0000256" key="2">
    <source>
        <dbReference type="ARBA" id="ARBA00022505"/>
    </source>
</evidence>
<dbReference type="GO" id="GO:0046872">
    <property type="term" value="F:metal ion binding"/>
    <property type="evidence" value="ECO:0007669"/>
    <property type="project" value="UniProtKB-KW"/>
</dbReference>
<dbReference type="Proteomes" id="UP000015559">
    <property type="component" value="Chromosome"/>
</dbReference>
<gene>
    <name evidence="8" type="ORF">SCD_n01058</name>
</gene>
<dbReference type="InterPro" id="IPR044084">
    <property type="entry name" value="AvModA-like_subst-bd"/>
</dbReference>
<dbReference type="RefSeq" id="WP_009206155.1">
    <property type="nucleotide sequence ID" value="NC_022357.1"/>
</dbReference>
<feature type="binding site" evidence="6">
    <location>
        <position position="58"/>
    </location>
    <ligand>
        <name>molybdate</name>
        <dbReference type="ChEBI" id="CHEBI:36264"/>
    </ligand>
</feature>
<dbReference type="GO" id="GO:0030973">
    <property type="term" value="F:molybdate ion binding"/>
    <property type="evidence" value="ECO:0007669"/>
    <property type="project" value="InterPro"/>
</dbReference>
<comment type="subunit">
    <text evidence="5">The complex is composed of two ATP-binding proteins (ModC), two transmembrane proteins (ModB) and a solute-binding protein (ModA).</text>
</comment>
<comment type="similarity">
    <text evidence="1">Belongs to the bacterial solute-binding protein ModA family.</text>
</comment>
<evidence type="ECO:0000256" key="4">
    <source>
        <dbReference type="ARBA" id="ARBA00022729"/>
    </source>
</evidence>
<dbReference type="STRING" id="1163617.SCD_n01058"/>
<evidence type="ECO:0000256" key="7">
    <source>
        <dbReference type="SAM" id="SignalP"/>
    </source>
</evidence>
<protein>
    <submittedName>
        <fullName evidence="8">Molybdenum ABC transporter periplasmic molybdate-binding protein</fullName>
    </submittedName>
</protein>
<dbReference type="AlphaFoldDB" id="S6AG09"/>
<dbReference type="CDD" id="cd13539">
    <property type="entry name" value="PBP2_AvModA"/>
    <property type="match status" value="1"/>
</dbReference>
<evidence type="ECO:0000313" key="8">
    <source>
        <dbReference type="EMBL" id="BAN34896.1"/>
    </source>
</evidence>
<keyword evidence="9" id="KW-1185">Reference proteome</keyword>
<accession>S6AG09</accession>
<name>S6AG09_SULDS</name>
<dbReference type="HOGENOM" id="CLU_065520_1_0_4"/>
<dbReference type="GO" id="GO:0015689">
    <property type="term" value="P:molybdate ion transport"/>
    <property type="evidence" value="ECO:0007669"/>
    <property type="project" value="InterPro"/>
</dbReference>
<dbReference type="Pfam" id="PF13531">
    <property type="entry name" value="SBP_bac_11"/>
    <property type="match status" value="1"/>
</dbReference>
<dbReference type="FunFam" id="3.40.190.10:FF:000035">
    <property type="entry name" value="Molybdate ABC transporter substrate-binding protein"/>
    <property type="match status" value="1"/>
</dbReference>
<evidence type="ECO:0000256" key="6">
    <source>
        <dbReference type="PIRSR" id="PIRSR004846-1"/>
    </source>
</evidence>
<reference evidence="8 9" key="1">
    <citation type="journal article" date="2012" name="Appl. Environ. Microbiol.">
        <title>Draft genome sequence of a psychrotolerant sulfur-oxidizing bacterium, Sulfuricella denitrificans skB26, and proteomic insights into cold adaptation.</title>
        <authorList>
            <person name="Watanabe T."/>
            <person name="Kojima H."/>
            <person name="Fukui M."/>
        </authorList>
    </citation>
    <scope>NUCLEOTIDE SEQUENCE [LARGE SCALE GENOMIC DNA]</scope>
    <source>
        <strain evidence="9">skB26</strain>
    </source>
</reference>
<sequence length="251" mass="27412">MKNLNWTPAIFFGLLMNLATADEVHVAVASNFAAPMAKIAAEFARDTGNKALVSSGGTGKLYAQIKNGAPFEIFLSADEETPTKLENEGLGVAGSRFPYAFGRLALWSPKPGYVDPQGNIVKHGKFRHLAIASPKLAPYGRAAQEVLEKQGMWQPIQSRLVFGENIAQTHQFVSSGNAELGFVALSQIRQDNAEQQGSFWLVPQAMYTPIRQDAILLARGKGKTAAEQLLKYLKSDKATTIIKRYGYDLPK</sequence>
<dbReference type="PIRSF" id="PIRSF004846">
    <property type="entry name" value="ModA"/>
    <property type="match status" value="1"/>
</dbReference>